<evidence type="ECO:0000256" key="1">
    <source>
        <dbReference type="SAM" id="MobiDB-lite"/>
    </source>
</evidence>
<sequence>MVEDKEETDDTTQGWKQSYPKQNPGKEDKAIQRFSYEEAFVHSDRYQREKCLRKNSGLQTDCKHMRKKISTRKCLRENSGLQTDCKLMRKKVKNSPVKPDQRPPMGKGKKQNPGKEDKAIQRFSYEEAFIRSDRYQGEKWLRENSSLQTDCKHMRKKVKQSGQARSTPSYGKRKGQLPFIETLRLDPELPLRRESHGYISPLSKDSLRWP</sequence>
<feature type="region of interest" description="Disordered" evidence="1">
    <location>
        <begin position="190"/>
        <end position="210"/>
    </location>
</feature>
<keyword evidence="3" id="KW-1185">Reference proteome</keyword>
<dbReference type="EMBL" id="BPLR01018842">
    <property type="protein sequence ID" value="GIZ02674.1"/>
    <property type="molecule type" value="Genomic_DNA"/>
</dbReference>
<feature type="compositionally biased region" description="Polar residues" evidence="1">
    <location>
        <begin position="11"/>
        <end position="21"/>
    </location>
</feature>
<comment type="caution">
    <text evidence="2">The sequence shown here is derived from an EMBL/GenBank/DDBJ whole genome shotgun (WGS) entry which is preliminary data.</text>
</comment>
<evidence type="ECO:0000313" key="2">
    <source>
        <dbReference type="EMBL" id="GIZ02674.1"/>
    </source>
</evidence>
<protein>
    <submittedName>
        <fullName evidence="2">Uncharacterized protein</fullName>
    </submittedName>
</protein>
<name>A0AAV4Y6Z4_CAEEX</name>
<feature type="region of interest" description="Disordered" evidence="1">
    <location>
        <begin position="153"/>
        <end position="178"/>
    </location>
</feature>
<reference evidence="2 3" key="1">
    <citation type="submission" date="2021-06" db="EMBL/GenBank/DDBJ databases">
        <title>Caerostris extrusa draft genome.</title>
        <authorList>
            <person name="Kono N."/>
            <person name="Arakawa K."/>
        </authorList>
    </citation>
    <scope>NUCLEOTIDE SEQUENCE [LARGE SCALE GENOMIC DNA]</scope>
</reference>
<feature type="compositionally biased region" description="Polar residues" evidence="1">
    <location>
        <begin position="160"/>
        <end position="169"/>
    </location>
</feature>
<dbReference type="Proteomes" id="UP001054945">
    <property type="component" value="Unassembled WGS sequence"/>
</dbReference>
<accession>A0AAV4Y6Z4</accession>
<feature type="region of interest" description="Disordered" evidence="1">
    <location>
        <begin position="85"/>
        <end position="121"/>
    </location>
</feature>
<organism evidence="2 3">
    <name type="scientific">Caerostris extrusa</name>
    <name type="common">Bark spider</name>
    <name type="synonym">Caerostris bankana</name>
    <dbReference type="NCBI Taxonomy" id="172846"/>
    <lineage>
        <taxon>Eukaryota</taxon>
        <taxon>Metazoa</taxon>
        <taxon>Ecdysozoa</taxon>
        <taxon>Arthropoda</taxon>
        <taxon>Chelicerata</taxon>
        <taxon>Arachnida</taxon>
        <taxon>Araneae</taxon>
        <taxon>Araneomorphae</taxon>
        <taxon>Entelegynae</taxon>
        <taxon>Araneoidea</taxon>
        <taxon>Araneidae</taxon>
        <taxon>Caerostris</taxon>
    </lineage>
</organism>
<gene>
    <name evidence="2" type="ORF">CEXT_578071</name>
</gene>
<feature type="compositionally biased region" description="Acidic residues" evidence="1">
    <location>
        <begin position="1"/>
        <end position="10"/>
    </location>
</feature>
<proteinExistence type="predicted"/>
<feature type="region of interest" description="Disordered" evidence="1">
    <location>
        <begin position="1"/>
        <end position="29"/>
    </location>
</feature>
<evidence type="ECO:0000313" key="3">
    <source>
        <dbReference type="Proteomes" id="UP001054945"/>
    </source>
</evidence>
<dbReference type="AlphaFoldDB" id="A0AAV4Y6Z4"/>